<dbReference type="InterPro" id="IPR013087">
    <property type="entry name" value="Znf_C2H2_type"/>
</dbReference>
<evidence type="ECO:0000259" key="7">
    <source>
        <dbReference type="PROSITE" id="PS50157"/>
    </source>
</evidence>
<feature type="domain" description="C2H2-type" evidence="7">
    <location>
        <begin position="138"/>
        <end position="170"/>
    </location>
</feature>
<keyword evidence="4" id="KW-0862">Zinc</keyword>
<name>A0AA40BNV8_9PEZI</name>
<proteinExistence type="predicted"/>
<dbReference type="GO" id="GO:0008270">
    <property type="term" value="F:zinc ion binding"/>
    <property type="evidence" value="ECO:0007669"/>
    <property type="project" value="UniProtKB-KW"/>
</dbReference>
<evidence type="ECO:0000313" key="9">
    <source>
        <dbReference type="Proteomes" id="UP001172159"/>
    </source>
</evidence>
<protein>
    <recommendedName>
        <fullName evidence="7">C2H2-type domain-containing protein</fullName>
    </recommendedName>
</protein>
<keyword evidence="1" id="KW-0479">Metal-binding</keyword>
<keyword evidence="3 5" id="KW-0863">Zinc-finger</keyword>
<dbReference type="Gene3D" id="3.30.160.60">
    <property type="entry name" value="Classic Zinc Finger"/>
    <property type="match status" value="2"/>
</dbReference>
<dbReference type="GO" id="GO:0045944">
    <property type="term" value="P:positive regulation of transcription by RNA polymerase II"/>
    <property type="evidence" value="ECO:0007669"/>
    <property type="project" value="UniProtKB-ARBA"/>
</dbReference>
<organism evidence="8 9">
    <name type="scientific">Apiosordaria backusii</name>
    <dbReference type="NCBI Taxonomy" id="314023"/>
    <lineage>
        <taxon>Eukaryota</taxon>
        <taxon>Fungi</taxon>
        <taxon>Dikarya</taxon>
        <taxon>Ascomycota</taxon>
        <taxon>Pezizomycotina</taxon>
        <taxon>Sordariomycetes</taxon>
        <taxon>Sordariomycetidae</taxon>
        <taxon>Sordariales</taxon>
        <taxon>Lasiosphaeriaceae</taxon>
        <taxon>Apiosordaria</taxon>
    </lineage>
</organism>
<dbReference type="PROSITE" id="PS00028">
    <property type="entry name" value="ZINC_FINGER_C2H2_1"/>
    <property type="match status" value="1"/>
</dbReference>
<keyword evidence="9" id="KW-1185">Reference proteome</keyword>
<evidence type="ECO:0000256" key="2">
    <source>
        <dbReference type="ARBA" id="ARBA00022737"/>
    </source>
</evidence>
<dbReference type="PANTHER" id="PTHR19818">
    <property type="entry name" value="ZINC FINGER PROTEIN ZIC AND GLI"/>
    <property type="match status" value="1"/>
</dbReference>
<dbReference type="PANTHER" id="PTHR19818:SF139">
    <property type="entry name" value="PAIR-RULE PROTEIN ODD-PAIRED"/>
    <property type="match status" value="1"/>
</dbReference>
<dbReference type="Proteomes" id="UP001172159">
    <property type="component" value="Unassembled WGS sequence"/>
</dbReference>
<feature type="compositionally biased region" description="Polar residues" evidence="6">
    <location>
        <begin position="228"/>
        <end position="241"/>
    </location>
</feature>
<accession>A0AA40BNV8</accession>
<dbReference type="EMBL" id="JAUKTV010000005">
    <property type="protein sequence ID" value="KAK0737669.1"/>
    <property type="molecule type" value="Genomic_DNA"/>
</dbReference>
<feature type="region of interest" description="Disordered" evidence="6">
    <location>
        <begin position="46"/>
        <end position="76"/>
    </location>
</feature>
<keyword evidence="2" id="KW-0677">Repeat</keyword>
<sequence>MTMHVRDASGRRVSLLNDDDTTGHHHHYQQHQVDPSYAAYYAHAPRSVSSSPNTPELLRSDSYDSQMGSEPMSPMTPLNDPRYAGAAVDPYVHQYDDYYVDQMYAASKRPAVLDTRAVSYEEDITAHTTSTERPGKRFPCRYRDSHGCEKTFTTSGHASRHSKIHTAEKAVPCSFPGCTKKFTRADNMKQHLETHYKDKTRSSSSRPSLSSSDRRGSSSSKSSRAKSNTTAGASLGSTTPLASPGGVWDLRDLSAPLLSRPTIARTSTAGLDALAMAVACQPEV</sequence>
<dbReference type="GO" id="GO:0005634">
    <property type="term" value="C:nucleus"/>
    <property type="evidence" value="ECO:0007669"/>
    <property type="project" value="UniProtKB-ARBA"/>
</dbReference>
<feature type="compositionally biased region" description="Low complexity" evidence="6">
    <location>
        <begin position="202"/>
        <end position="227"/>
    </location>
</feature>
<dbReference type="InterPro" id="IPR050329">
    <property type="entry name" value="GLI_C2H2-zinc-finger"/>
</dbReference>
<evidence type="ECO:0000256" key="5">
    <source>
        <dbReference type="PROSITE-ProRule" id="PRU00042"/>
    </source>
</evidence>
<dbReference type="PROSITE" id="PS50157">
    <property type="entry name" value="ZINC_FINGER_C2H2_2"/>
    <property type="match status" value="2"/>
</dbReference>
<dbReference type="FunFam" id="3.30.160.60:FF:001075">
    <property type="entry name" value="Zinc finger, C2H2-type/integrase, DNA-binding protein"/>
    <property type="match status" value="1"/>
</dbReference>
<feature type="domain" description="C2H2-type" evidence="7">
    <location>
        <begin position="171"/>
        <end position="200"/>
    </location>
</feature>
<evidence type="ECO:0000256" key="1">
    <source>
        <dbReference type="ARBA" id="ARBA00022723"/>
    </source>
</evidence>
<evidence type="ECO:0000256" key="6">
    <source>
        <dbReference type="SAM" id="MobiDB-lite"/>
    </source>
</evidence>
<dbReference type="SUPFAM" id="SSF57667">
    <property type="entry name" value="beta-beta-alpha zinc fingers"/>
    <property type="match status" value="1"/>
</dbReference>
<comment type="caution">
    <text evidence="8">The sequence shown here is derived from an EMBL/GenBank/DDBJ whole genome shotgun (WGS) entry which is preliminary data.</text>
</comment>
<reference evidence="8" key="1">
    <citation type="submission" date="2023-06" db="EMBL/GenBank/DDBJ databases">
        <title>Genome-scale phylogeny and comparative genomics of the fungal order Sordariales.</title>
        <authorList>
            <consortium name="Lawrence Berkeley National Laboratory"/>
            <person name="Hensen N."/>
            <person name="Bonometti L."/>
            <person name="Westerberg I."/>
            <person name="Brannstrom I.O."/>
            <person name="Guillou S."/>
            <person name="Cros-Aarteil S."/>
            <person name="Calhoun S."/>
            <person name="Haridas S."/>
            <person name="Kuo A."/>
            <person name="Mondo S."/>
            <person name="Pangilinan J."/>
            <person name="Riley R."/>
            <person name="Labutti K."/>
            <person name="Andreopoulos B."/>
            <person name="Lipzen A."/>
            <person name="Chen C."/>
            <person name="Yanf M."/>
            <person name="Daum C."/>
            <person name="Ng V."/>
            <person name="Clum A."/>
            <person name="Steindorff A."/>
            <person name="Ohm R."/>
            <person name="Martin F."/>
            <person name="Silar P."/>
            <person name="Natvig D."/>
            <person name="Lalanne C."/>
            <person name="Gautier V."/>
            <person name="Ament-Velasquez S.L."/>
            <person name="Kruys A."/>
            <person name="Hutchinson M.I."/>
            <person name="Powell A.J."/>
            <person name="Barry K."/>
            <person name="Miller A.N."/>
            <person name="Grigoriev I.V."/>
            <person name="Debuchy R."/>
            <person name="Gladieux P."/>
            <person name="Thoren M.H."/>
            <person name="Johannesson H."/>
        </authorList>
    </citation>
    <scope>NUCLEOTIDE SEQUENCE</scope>
    <source>
        <strain evidence="8">CBS 540.89</strain>
    </source>
</reference>
<evidence type="ECO:0000313" key="8">
    <source>
        <dbReference type="EMBL" id="KAK0737669.1"/>
    </source>
</evidence>
<dbReference type="GO" id="GO:0000978">
    <property type="term" value="F:RNA polymerase II cis-regulatory region sequence-specific DNA binding"/>
    <property type="evidence" value="ECO:0007669"/>
    <property type="project" value="TreeGrafter"/>
</dbReference>
<feature type="region of interest" description="Disordered" evidence="6">
    <location>
        <begin position="1"/>
        <end position="31"/>
    </location>
</feature>
<evidence type="ECO:0000256" key="4">
    <source>
        <dbReference type="ARBA" id="ARBA00022833"/>
    </source>
</evidence>
<feature type="region of interest" description="Disordered" evidence="6">
    <location>
        <begin position="194"/>
        <end position="246"/>
    </location>
</feature>
<dbReference type="InterPro" id="IPR036236">
    <property type="entry name" value="Znf_C2H2_sf"/>
</dbReference>
<dbReference type="AlphaFoldDB" id="A0AA40BNV8"/>
<gene>
    <name evidence="8" type="ORF">B0T21DRAFT_348020</name>
</gene>
<feature type="compositionally biased region" description="Basic and acidic residues" evidence="6">
    <location>
        <begin position="1"/>
        <end position="10"/>
    </location>
</feature>
<dbReference type="GO" id="GO:0000981">
    <property type="term" value="F:DNA-binding transcription factor activity, RNA polymerase II-specific"/>
    <property type="evidence" value="ECO:0007669"/>
    <property type="project" value="TreeGrafter"/>
</dbReference>
<evidence type="ECO:0000256" key="3">
    <source>
        <dbReference type="ARBA" id="ARBA00022771"/>
    </source>
</evidence>
<dbReference type="SMART" id="SM00355">
    <property type="entry name" value="ZnF_C2H2"/>
    <property type="match status" value="2"/>
</dbReference>